<dbReference type="InterPro" id="IPR013216">
    <property type="entry name" value="Methyltransf_11"/>
</dbReference>
<dbReference type="GO" id="GO:0005634">
    <property type="term" value="C:nucleus"/>
    <property type="evidence" value="ECO:0007669"/>
    <property type="project" value="TreeGrafter"/>
</dbReference>
<evidence type="ECO:0000259" key="3">
    <source>
        <dbReference type="Pfam" id="PF08241"/>
    </source>
</evidence>
<dbReference type="PANTHER" id="PTHR13069">
    <property type="entry name" value="ALKYLATED DNA REPAIR PROTEIN ALKB HOMOLOG 8"/>
    <property type="match status" value="1"/>
</dbReference>
<dbReference type="STRING" id="46835.A0A504YDL3"/>
<keyword evidence="1" id="KW-0489">Methyltransferase</keyword>
<dbReference type="InterPro" id="IPR051422">
    <property type="entry name" value="AlkB_tRNA_MeTrf/Diox"/>
</dbReference>
<dbReference type="PANTHER" id="PTHR13069:SF21">
    <property type="entry name" value="ALKYLATED DNA REPAIR PROTEIN ALKB HOMOLOG 8"/>
    <property type="match status" value="1"/>
</dbReference>
<dbReference type="Gene3D" id="3.40.50.150">
    <property type="entry name" value="Vaccinia Virus protein VP39"/>
    <property type="match status" value="1"/>
</dbReference>
<dbReference type="InterPro" id="IPR029063">
    <property type="entry name" value="SAM-dependent_MTases_sf"/>
</dbReference>
<dbReference type="GO" id="GO:0005737">
    <property type="term" value="C:cytoplasm"/>
    <property type="evidence" value="ECO:0007669"/>
    <property type="project" value="TreeGrafter"/>
</dbReference>
<evidence type="ECO:0000256" key="2">
    <source>
        <dbReference type="ARBA" id="ARBA00022679"/>
    </source>
</evidence>
<dbReference type="Pfam" id="PF08241">
    <property type="entry name" value="Methyltransf_11"/>
    <property type="match status" value="1"/>
</dbReference>
<gene>
    <name evidence="4" type="ORF">FGIG_10038</name>
</gene>
<feature type="domain" description="Methyltransferase type 11" evidence="3">
    <location>
        <begin position="71"/>
        <end position="172"/>
    </location>
</feature>
<protein>
    <submittedName>
        <fullName evidence="4">Alkylated DNA repair protein AlkB</fullName>
    </submittedName>
</protein>
<keyword evidence="5" id="KW-1185">Reference proteome</keyword>
<dbReference type="CDD" id="cd02440">
    <property type="entry name" value="AdoMet_MTases"/>
    <property type="match status" value="1"/>
</dbReference>
<dbReference type="GO" id="GO:0106335">
    <property type="term" value="F:tRNA (5-carboxymethyluridine(34)-5-O)-methyltransferase activity"/>
    <property type="evidence" value="ECO:0007669"/>
    <property type="project" value="TreeGrafter"/>
</dbReference>
<dbReference type="OrthoDB" id="271595at2759"/>
<evidence type="ECO:0000313" key="5">
    <source>
        <dbReference type="Proteomes" id="UP000316759"/>
    </source>
</evidence>
<sequence>MAKPDLGSSPYLPSGETKFENLSFDPIALEDTCVHKVYDSIAEEFSSTRHSPWPGVVRFLQGLPMGALGADIGCGNGKYLLAAVERLSASLDGQTKTPRLAPILALDRSVRLSQIVYNRGFDVVVGDIMRLPYQAGRLDFFLCIAVIHHLSTAERRLAAIHELSRLLRPGGMGLIQVWAKEQRDPTSSEPAPYLRKSKLRTGGSDMTQVVLEPIKNVHLPLHVSGTEFAASDMLVPWKRKMIQSLSAQDSVEESNAEIPGRYYHLFVQGELDSVIAQVPSLQLLRVYYERGNWAVVVLKIDPEIHILHD</sequence>
<dbReference type="GO" id="GO:0008757">
    <property type="term" value="F:S-adenosylmethionine-dependent methyltransferase activity"/>
    <property type="evidence" value="ECO:0007669"/>
    <property type="project" value="InterPro"/>
</dbReference>
<proteinExistence type="predicted"/>
<dbReference type="GO" id="GO:0000049">
    <property type="term" value="F:tRNA binding"/>
    <property type="evidence" value="ECO:0007669"/>
    <property type="project" value="TreeGrafter"/>
</dbReference>
<dbReference type="AlphaFoldDB" id="A0A504YDL3"/>
<name>A0A504YDL3_FASGI</name>
<accession>A0A504YDL3</accession>
<dbReference type="SUPFAM" id="SSF53335">
    <property type="entry name" value="S-adenosyl-L-methionine-dependent methyltransferases"/>
    <property type="match status" value="1"/>
</dbReference>
<dbReference type="Proteomes" id="UP000316759">
    <property type="component" value="Unassembled WGS sequence"/>
</dbReference>
<keyword evidence="2" id="KW-0808">Transferase</keyword>
<organism evidence="4 5">
    <name type="scientific">Fasciola gigantica</name>
    <name type="common">Giant liver fluke</name>
    <dbReference type="NCBI Taxonomy" id="46835"/>
    <lineage>
        <taxon>Eukaryota</taxon>
        <taxon>Metazoa</taxon>
        <taxon>Spiralia</taxon>
        <taxon>Lophotrochozoa</taxon>
        <taxon>Platyhelminthes</taxon>
        <taxon>Trematoda</taxon>
        <taxon>Digenea</taxon>
        <taxon>Plagiorchiida</taxon>
        <taxon>Echinostomata</taxon>
        <taxon>Echinostomatoidea</taxon>
        <taxon>Fasciolidae</taxon>
        <taxon>Fasciola</taxon>
    </lineage>
</organism>
<dbReference type="GO" id="GO:0002098">
    <property type="term" value="P:tRNA wobble uridine modification"/>
    <property type="evidence" value="ECO:0007669"/>
    <property type="project" value="TreeGrafter"/>
</dbReference>
<dbReference type="EMBL" id="SUNJ01014964">
    <property type="protein sequence ID" value="TPP56140.1"/>
    <property type="molecule type" value="Genomic_DNA"/>
</dbReference>
<evidence type="ECO:0000313" key="4">
    <source>
        <dbReference type="EMBL" id="TPP56140.1"/>
    </source>
</evidence>
<dbReference type="GO" id="GO:0030488">
    <property type="term" value="P:tRNA methylation"/>
    <property type="evidence" value="ECO:0007669"/>
    <property type="project" value="TreeGrafter"/>
</dbReference>
<comment type="caution">
    <text evidence="4">The sequence shown here is derived from an EMBL/GenBank/DDBJ whole genome shotgun (WGS) entry which is preliminary data.</text>
</comment>
<reference evidence="4 5" key="1">
    <citation type="submission" date="2019-04" db="EMBL/GenBank/DDBJ databases">
        <title>Annotation for the trematode Fasciola gigantica.</title>
        <authorList>
            <person name="Choi Y.-J."/>
        </authorList>
    </citation>
    <scope>NUCLEOTIDE SEQUENCE [LARGE SCALE GENOMIC DNA]</scope>
    <source>
        <strain evidence="4">Uganda_cow_1</strain>
    </source>
</reference>
<evidence type="ECO:0000256" key="1">
    <source>
        <dbReference type="ARBA" id="ARBA00022603"/>
    </source>
</evidence>